<keyword evidence="1" id="KW-1133">Transmembrane helix</keyword>
<accession>A0A1I0F342</accession>
<evidence type="ECO:0000313" key="5">
    <source>
        <dbReference type="Proteomes" id="UP000490821"/>
    </source>
</evidence>
<reference evidence="4" key="1">
    <citation type="submission" date="2016-10" db="EMBL/GenBank/DDBJ databases">
        <authorList>
            <person name="Varghese N."/>
            <person name="Submissions S."/>
        </authorList>
    </citation>
    <scope>NUCLEOTIDE SEQUENCE [LARGE SCALE GENOMIC DNA]</scope>
    <source>
        <strain evidence="4">DSM 1551</strain>
    </source>
</reference>
<dbReference type="Proteomes" id="UP000490821">
    <property type="component" value="Unassembled WGS sequence"/>
</dbReference>
<dbReference type="GeneID" id="78288482"/>
<organism evidence="3 4">
    <name type="scientific">Thomasclavelia cocleata</name>
    <dbReference type="NCBI Taxonomy" id="69824"/>
    <lineage>
        <taxon>Bacteria</taxon>
        <taxon>Bacillati</taxon>
        <taxon>Bacillota</taxon>
        <taxon>Erysipelotrichia</taxon>
        <taxon>Erysipelotrichales</taxon>
        <taxon>Coprobacillaceae</taxon>
        <taxon>Thomasclavelia</taxon>
    </lineage>
</organism>
<dbReference type="Gene3D" id="1.20.120.1760">
    <property type="match status" value="1"/>
</dbReference>
<name>A0A1I0F342_9FIRM</name>
<protein>
    <submittedName>
        <fullName evidence="3">CDP-diacylglycerol---serine O-phosphatidyltransferase</fullName>
    </submittedName>
</protein>
<evidence type="ECO:0000313" key="2">
    <source>
        <dbReference type="EMBL" id="GFI40687.1"/>
    </source>
</evidence>
<reference evidence="2 5" key="3">
    <citation type="journal article" date="2020" name="Microbiome">
        <title>Single-cell genomics of uncultured bacteria reveals dietary fiber responders in the mouse gut microbiota.</title>
        <authorList>
            <person name="Chijiiwa R."/>
            <person name="Hosokawa M."/>
            <person name="Kogawa M."/>
            <person name="Nishikawa Y."/>
            <person name="Ide K."/>
            <person name="Sakanashi C."/>
            <person name="Takahashi K."/>
            <person name="Takeyama H."/>
        </authorList>
    </citation>
    <scope>NUCLEOTIDE SEQUENCE [LARGE SCALE GENOMIC DNA]</scope>
    <source>
        <strain evidence="2">IMSAGC_017</strain>
    </source>
</reference>
<feature type="transmembrane region" description="Helical" evidence="1">
    <location>
        <begin position="7"/>
        <end position="27"/>
    </location>
</feature>
<sequence>MIGYYSYTVILTYLSLVFAMAGIHLSFNGLYQWAFICLIMCGICDTFDGMVARSKKNRTDEEKRFGIQIDSLCDLVAFGVFPSILGYNVGLSSIGWLAIEIFYVLAAVIRLAYFNVKEETRQKETSEKRRYYQGLPVTTSSFILPMAYALRYIVFELSYIYGALMLVTGILFIVDFKVPKVQSKGLVALGILVVVELIQIVVMK</sequence>
<dbReference type="InterPro" id="IPR000462">
    <property type="entry name" value="CDP-OH_P_trans"/>
</dbReference>
<feature type="transmembrane region" description="Helical" evidence="1">
    <location>
        <begin position="93"/>
        <end position="113"/>
    </location>
</feature>
<gene>
    <name evidence="2" type="ORF">IMSAGC017_00722</name>
    <name evidence="3" type="ORF">SAMN04489758_11628</name>
</gene>
<dbReference type="GO" id="GO:0016020">
    <property type="term" value="C:membrane"/>
    <property type="evidence" value="ECO:0007669"/>
    <property type="project" value="InterPro"/>
</dbReference>
<proteinExistence type="predicted"/>
<evidence type="ECO:0000313" key="4">
    <source>
        <dbReference type="Proteomes" id="UP000198558"/>
    </source>
</evidence>
<dbReference type="GO" id="GO:0016780">
    <property type="term" value="F:phosphotransferase activity, for other substituted phosphate groups"/>
    <property type="evidence" value="ECO:0007669"/>
    <property type="project" value="InterPro"/>
</dbReference>
<evidence type="ECO:0000256" key="1">
    <source>
        <dbReference type="SAM" id="Phobius"/>
    </source>
</evidence>
<evidence type="ECO:0000313" key="3">
    <source>
        <dbReference type="EMBL" id="SET52450.1"/>
    </source>
</evidence>
<feature type="transmembrane region" description="Helical" evidence="1">
    <location>
        <begin position="185"/>
        <end position="202"/>
    </location>
</feature>
<dbReference type="AlphaFoldDB" id="A0A1I0F342"/>
<reference evidence="3" key="2">
    <citation type="submission" date="2016-10" db="EMBL/GenBank/DDBJ databases">
        <authorList>
            <person name="de Groot N.N."/>
        </authorList>
    </citation>
    <scope>NUCLEOTIDE SEQUENCE [LARGE SCALE GENOMIC DNA]</scope>
    <source>
        <strain evidence="3">DSM 1551</strain>
    </source>
</reference>
<dbReference type="EMBL" id="FOIN01000016">
    <property type="protein sequence ID" value="SET52450.1"/>
    <property type="molecule type" value="Genomic_DNA"/>
</dbReference>
<feature type="transmembrane region" description="Helical" evidence="1">
    <location>
        <begin position="33"/>
        <end position="53"/>
    </location>
</feature>
<feature type="transmembrane region" description="Helical" evidence="1">
    <location>
        <begin position="65"/>
        <end position="87"/>
    </location>
</feature>
<dbReference type="EMBL" id="BLMI01000073">
    <property type="protein sequence ID" value="GFI40687.1"/>
    <property type="molecule type" value="Genomic_DNA"/>
</dbReference>
<keyword evidence="4" id="KW-1185">Reference proteome</keyword>
<feature type="transmembrane region" description="Helical" evidence="1">
    <location>
        <begin position="134"/>
        <end position="153"/>
    </location>
</feature>
<keyword evidence="3" id="KW-0808">Transferase</keyword>
<dbReference type="Proteomes" id="UP000198558">
    <property type="component" value="Unassembled WGS sequence"/>
</dbReference>
<feature type="transmembrane region" description="Helical" evidence="1">
    <location>
        <begin position="159"/>
        <end position="178"/>
    </location>
</feature>
<dbReference type="Pfam" id="PF01066">
    <property type="entry name" value="CDP-OH_P_transf"/>
    <property type="match status" value="1"/>
</dbReference>
<dbReference type="GO" id="GO:0008654">
    <property type="term" value="P:phospholipid biosynthetic process"/>
    <property type="evidence" value="ECO:0007669"/>
    <property type="project" value="InterPro"/>
</dbReference>
<keyword evidence="1" id="KW-0472">Membrane</keyword>
<dbReference type="RefSeq" id="WP_092354026.1">
    <property type="nucleotide sequence ID" value="NZ_BLMI01000073.1"/>
</dbReference>
<dbReference type="OrthoDB" id="9777147at2"/>
<dbReference type="InterPro" id="IPR043130">
    <property type="entry name" value="CDP-OH_PTrfase_TM_dom"/>
</dbReference>
<keyword evidence="1" id="KW-0812">Transmembrane</keyword>